<reference evidence="2 3" key="1">
    <citation type="submission" date="2018-09" db="EMBL/GenBank/DDBJ databases">
        <title>Isolation, diversity and antifungal activity of actinobacteria from wheat.</title>
        <authorList>
            <person name="Han C."/>
        </authorList>
    </citation>
    <scope>NUCLEOTIDE SEQUENCE [LARGE SCALE GENOMIC DNA]</scope>
    <source>
        <strain evidence="2 3">NEAU-YY265</strain>
    </source>
</reference>
<keyword evidence="2" id="KW-0808">Transferase</keyword>
<name>A0A418KR66_9ACTN</name>
<dbReference type="EMBL" id="QUAL01000125">
    <property type="protein sequence ID" value="RIQ23197.1"/>
    <property type="molecule type" value="Genomic_DNA"/>
</dbReference>
<comment type="caution">
    <text evidence="2">The sequence shown here is derived from an EMBL/GenBank/DDBJ whole genome shotgun (WGS) entry which is preliminary data.</text>
</comment>
<keyword evidence="3" id="KW-1185">Reference proteome</keyword>
<sequence>AGAARAAPAAHATAAGVVAHRRRVHPAVVTTGYRRFDGAGRDQPAAMQALAARLWSWSSRWHPGELAWFWCEHGGPDPAWRLAHWRHGDRVVAWAWARGGRLDLQLDPAHLALTAEVVAWFGGRSVTVLDAETGLVAELGRHGYERRDDGPFFAHLRRRLDDDLPGAAPLPDGYTLRPVRGPADAAARAAVHSAAFGVAMSEAAYRCVLRAPSYRPELDWLVVAPDGTPAASALAWLDTGSGVAVLEPVGTDPRHRRRGLAAAASLAALNAARRLGARHARVCARGDDGYPAARAAYEAIGFRAYARNVRLVRR</sequence>
<dbReference type="AlphaFoldDB" id="A0A418KR66"/>
<protein>
    <submittedName>
        <fullName evidence="2">GNAT family N-acetyltransferase</fullName>
    </submittedName>
</protein>
<organism evidence="2 3">
    <name type="scientific">Jiangella rhizosphaerae</name>
    <dbReference type="NCBI Taxonomy" id="2293569"/>
    <lineage>
        <taxon>Bacteria</taxon>
        <taxon>Bacillati</taxon>
        <taxon>Actinomycetota</taxon>
        <taxon>Actinomycetes</taxon>
        <taxon>Jiangellales</taxon>
        <taxon>Jiangellaceae</taxon>
        <taxon>Jiangella</taxon>
    </lineage>
</organism>
<dbReference type="InterPro" id="IPR000182">
    <property type="entry name" value="GNAT_dom"/>
</dbReference>
<feature type="non-terminal residue" evidence="2">
    <location>
        <position position="1"/>
    </location>
</feature>
<dbReference type="SUPFAM" id="SSF55729">
    <property type="entry name" value="Acyl-CoA N-acyltransferases (Nat)"/>
    <property type="match status" value="1"/>
</dbReference>
<gene>
    <name evidence="2" type="ORF">DY240_12845</name>
</gene>
<dbReference type="GO" id="GO:0016747">
    <property type="term" value="F:acyltransferase activity, transferring groups other than amino-acyl groups"/>
    <property type="evidence" value="ECO:0007669"/>
    <property type="project" value="InterPro"/>
</dbReference>
<dbReference type="Pfam" id="PF00583">
    <property type="entry name" value="Acetyltransf_1"/>
    <property type="match status" value="1"/>
</dbReference>
<dbReference type="PROSITE" id="PS51186">
    <property type="entry name" value="GNAT"/>
    <property type="match status" value="1"/>
</dbReference>
<dbReference type="RefSeq" id="WP_119660279.1">
    <property type="nucleotide sequence ID" value="NZ_QUAL01000125.1"/>
</dbReference>
<dbReference type="Gene3D" id="3.40.630.30">
    <property type="match status" value="1"/>
</dbReference>
<feature type="domain" description="N-acetyltransferase" evidence="1">
    <location>
        <begin position="174"/>
        <end position="314"/>
    </location>
</feature>
<dbReference type="Proteomes" id="UP000284057">
    <property type="component" value="Unassembled WGS sequence"/>
</dbReference>
<dbReference type="InterPro" id="IPR016181">
    <property type="entry name" value="Acyl_CoA_acyltransferase"/>
</dbReference>
<dbReference type="OrthoDB" id="3771710at2"/>
<proteinExistence type="predicted"/>
<accession>A0A418KR66</accession>
<evidence type="ECO:0000313" key="2">
    <source>
        <dbReference type="EMBL" id="RIQ23197.1"/>
    </source>
</evidence>
<evidence type="ECO:0000259" key="1">
    <source>
        <dbReference type="PROSITE" id="PS51186"/>
    </source>
</evidence>
<evidence type="ECO:0000313" key="3">
    <source>
        <dbReference type="Proteomes" id="UP000284057"/>
    </source>
</evidence>